<dbReference type="GO" id="GO:0000976">
    <property type="term" value="F:transcription cis-regulatory region binding"/>
    <property type="evidence" value="ECO:0007669"/>
    <property type="project" value="TreeGrafter"/>
</dbReference>
<gene>
    <name evidence="6" type="ORF">J1902_14960</name>
</gene>
<keyword evidence="7" id="KW-1185">Reference proteome</keyword>
<dbReference type="InterPro" id="IPR050109">
    <property type="entry name" value="HTH-type_TetR-like_transc_reg"/>
</dbReference>
<dbReference type="Proteomes" id="UP000664164">
    <property type="component" value="Unassembled WGS sequence"/>
</dbReference>
<keyword evidence="1" id="KW-0805">Transcription regulation</keyword>
<evidence type="ECO:0000256" key="1">
    <source>
        <dbReference type="ARBA" id="ARBA00023015"/>
    </source>
</evidence>
<name>A0A939HK07_9MICC</name>
<evidence type="ECO:0000256" key="2">
    <source>
        <dbReference type="ARBA" id="ARBA00023125"/>
    </source>
</evidence>
<evidence type="ECO:0000313" key="6">
    <source>
        <dbReference type="EMBL" id="MBO1269246.1"/>
    </source>
</evidence>
<dbReference type="PRINTS" id="PR00455">
    <property type="entry name" value="HTHTETR"/>
</dbReference>
<dbReference type="InterPro" id="IPR023772">
    <property type="entry name" value="DNA-bd_HTH_TetR-type_CS"/>
</dbReference>
<dbReference type="Gene3D" id="1.10.357.10">
    <property type="entry name" value="Tetracycline Repressor, domain 2"/>
    <property type="match status" value="1"/>
</dbReference>
<feature type="DNA-binding region" description="H-T-H motif" evidence="4">
    <location>
        <begin position="44"/>
        <end position="63"/>
    </location>
</feature>
<keyword evidence="2 4" id="KW-0238">DNA-binding</keyword>
<dbReference type="PANTHER" id="PTHR30055:SF234">
    <property type="entry name" value="HTH-TYPE TRANSCRIPTIONAL REGULATOR BETI"/>
    <property type="match status" value="1"/>
</dbReference>
<dbReference type="PROSITE" id="PS50977">
    <property type="entry name" value="HTH_TETR_2"/>
    <property type="match status" value="1"/>
</dbReference>
<dbReference type="InterPro" id="IPR001647">
    <property type="entry name" value="HTH_TetR"/>
</dbReference>
<evidence type="ECO:0000313" key="7">
    <source>
        <dbReference type="Proteomes" id="UP000664164"/>
    </source>
</evidence>
<dbReference type="EMBL" id="JAFNLL010000039">
    <property type="protein sequence ID" value="MBO1269246.1"/>
    <property type="molecule type" value="Genomic_DNA"/>
</dbReference>
<feature type="domain" description="HTH tetR-type" evidence="5">
    <location>
        <begin position="21"/>
        <end position="81"/>
    </location>
</feature>
<dbReference type="PROSITE" id="PS01081">
    <property type="entry name" value="HTH_TETR_1"/>
    <property type="match status" value="1"/>
</dbReference>
<evidence type="ECO:0000259" key="5">
    <source>
        <dbReference type="PROSITE" id="PS50977"/>
    </source>
</evidence>
<dbReference type="RefSeq" id="WP_207617105.1">
    <property type="nucleotide sequence ID" value="NZ_JAFNLL010000039.1"/>
</dbReference>
<dbReference type="SUPFAM" id="SSF46689">
    <property type="entry name" value="Homeodomain-like"/>
    <property type="match status" value="1"/>
</dbReference>
<reference evidence="6" key="1">
    <citation type="submission" date="2021-03" db="EMBL/GenBank/DDBJ databases">
        <title>A new species, PO-11, isolated from a karst cave deposit.</title>
        <authorList>
            <person name="Zhaoxiaoyong W."/>
        </authorList>
    </citation>
    <scope>NUCLEOTIDE SEQUENCE</scope>
    <source>
        <strain evidence="6">PO-11</strain>
    </source>
</reference>
<comment type="caution">
    <text evidence="6">The sequence shown here is derived from an EMBL/GenBank/DDBJ whole genome shotgun (WGS) entry which is preliminary data.</text>
</comment>
<keyword evidence="3" id="KW-0804">Transcription</keyword>
<dbReference type="GO" id="GO:0003700">
    <property type="term" value="F:DNA-binding transcription factor activity"/>
    <property type="evidence" value="ECO:0007669"/>
    <property type="project" value="TreeGrafter"/>
</dbReference>
<proteinExistence type="predicted"/>
<dbReference type="PANTHER" id="PTHR30055">
    <property type="entry name" value="HTH-TYPE TRANSCRIPTIONAL REGULATOR RUTR"/>
    <property type="match status" value="1"/>
</dbReference>
<sequence>MVRKTGDAAKSESSWHWNRTAETRRNLLDAATAVFCERGFTDASIADVVARAGSSVGSLYHHFGGKTELFLALWDDYQNEHERVVAAAVATARKSGEHDPLALFNIGSQSYFDYTWKHRKLERVFIEGDTPPGFEVVRRERGREWVRQNSVLLGASGDTLGRLTVAVVTDIITVAGHEVAVSTNKRQATEVMEAAVVLLGRLTPHAKGESPDEPPDLAAH</sequence>
<evidence type="ECO:0000256" key="3">
    <source>
        <dbReference type="ARBA" id="ARBA00023163"/>
    </source>
</evidence>
<protein>
    <submittedName>
        <fullName evidence="6">TetR/AcrR family transcriptional regulator</fullName>
    </submittedName>
</protein>
<dbReference type="InterPro" id="IPR009057">
    <property type="entry name" value="Homeodomain-like_sf"/>
</dbReference>
<organism evidence="6 7">
    <name type="scientific">Arthrobacter cavernae</name>
    <dbReference type="NCBI Taxonomy" id="2817681"/>
    <lineage>
        <taxon>Bacteria</taxon>
        <taxon>Bacillati</taxon>
        <taxon>Actinomycetota</taxon>
        <taxon>Actinomycetes</taxon>
        <taxon>Micrococcales</taxon>
        <taxon>Micrococcaceae</taxon>
        <taxon>Arthrobacter</taxon>
    </lineage>
</organism>
<evidence type="ECO:0000256" key="4">
    <source>
        <dbReference type="PROSITE-ProRule" id="PRU00335"/>
    </source>
</evidence>
<accession>A0A939HK07</accession>
<dbReference type="Pfam" id="PF00440">
    <property type="entry name" value="TetR_N"/>
    <property type="match status" value="1"/>
</dbReference>
<dbReference type="AlphaFoldDB" id="A0A939HK07"/>